<reference evidence="1" key="1">
    <citation type="submission" date="2018-11" db="EMBL/GenBank/DDBJ databases">
        <authorList>
            <consortium name="Pathogen Informatics"/>
        </authorList>
    </citation>
    <scope>NUCLEOTIDE SEQUENCE</scope>
</reference>
<proteinExistence type="predicted"/>
<name>A0A448WGR6_9PLAT</name>
<evidence type="ECO:0000313" key="2">
    <source>
        <dbReference type="Proteomes" id="UP000784294"/>
    </source>
</evidence>
<sequence length="113" mass="13169">MRRRRSHKCAARISQEPGQKYLMWLANILTIRMVEMLTGRIEKVTGAWKISTQLGPDLESRLAVQLWKRWRLRGALTHYRPGWAKPAQFSPPLAPINTNWRKWSSMTISHGGF</sequence>
<comment type="caution">
    <text evidence="1">The sequence shown here is derived from an EMBL/GenBank/DDBJ whole genome shotgun (WGS) entry which is preliminary data.</text>
</comment>
<accession>A0A448WGR6</accession>
<dbReference type="Proteomes" id="UP000784294">
    <property type="component" value="Unassembled WGS sequence"/>
</dbReference>
<dbReference type="AlphaFoldDB" id="A0A448WGR6"/>
<gene>
    <name evidence="1" type="ORF">PXEA_LOCUS4831</name>
</gene>
<protein>
    <submittedName>
        <fullName evidence="1">Uncharacterized protein</fullName>
    </submittedName>
</protein>
<keyword evidence="2" id="KW-1185">Reference proteome</keyword>
<dbReference type="EMBL" id="CAAALY010011682">
    <property type="protein sequence ID" value="VEL11391.1"/>
    <property type="molecule type" value="Genomic_DNA"/>
</dbReference>
<evidence type="ECO:0000313" key="1">
    <source>
        <dbReference type="EMBL" id="VEL11391.1"/>
    </source>
</evidence>
<organism evidence="1 2">
    <name type="scientific">Protopolystoma xenopodis</name>
    <dbReference type="NCBI Taxonomy" id="117903"/>
    <lineage>
        <taxon>Eukaryota</taxon>
        <taxon>Metazoa</taxon>
        <taxon>Spiralia</taxon>
        <taxon>Lophotrochozoa</taxon>
        <taxon>Platyhelminthes</taxon>
        <taxon>Monogenea</taxon>
        <taxon>Polyopisthocotylea</taxon>
        <taxon>Polystomatidea</taxon>
        <taxon>Polystomatidae</taxon>
        <taxon>Protopolystoma</taxon>
    </lineage>
</organism>